<dbReference type="AlphaFoldDB" id="A0A392RS36"/>
<evidence type="ECO:0000313" key="3">
    <source>
        <dbReference type="Proteomes" id="UP000265520"/>
    </source>
</evidence>
<evidence type="ECO:0000313" key="2">
    <source>
        <dbReference type="EMBL" id="MCI38987.1"/>
    </source>
</evidence>
<feature type="region of interest" description="Disordered" evidence="1">
    <location>
        <begin position="57"/>
        <end position="86"/>
    </location>
</feature>
<dbReference type="Gene3D" id="3.30.70.330">
    <property type="match status" value="1"/>
</dbReference>
<accession>A0A392RS36</accession>
<protein>
    <submittedName>
        <fullName evidence="2">RNA recognition motif</fullName>
    </submittedName>
</protein>
<dbReference type="InterPro" id="IPR012677">
    <property type="entry name" value="Nucleotide-bd_a/b_plait_sf"/>
</dbReference>
<comment type="caution">
    <text evidence="2">The sequence shown here is derived from an EMBL/GenBank/DDBJ whole genome shotgun (WGS) entry which is preliminary data.</text>
</comment>
<dbReference type="InterPro" id="IPR035979">
    <property type="entry name" value="RBD_domain_sf"/>
</dbReference>
<evidence type="ECO:0000256" key="1">
    <source>
        <dbReference type="SAM" id="MobiDB-lite"/>
    </source>
</evidence>
<dbReference type="Proteomes" id="UP000265520">
    <property type="component" value="Unassembled WGS sequence"/>
</dbReference>
<proteinExistence type="predicted"/>
<dbReference type="EMBL" id="LXQA010262282">
    <property type="protein sequence ID" value="MCI38987.1"/>
    <property type="molecule type" value="Genomic_DNA"/>
</dbReference>
<feature type="non-terminal residue" evidence="2">
    <location>
        <position position="86"/>
    </location>
</feature>
<reference evidence="2 3" key="1">
    <citation type="journal article" date="2018" name="Front. Plant Sci.">
        <title>Red Clover (Trifolium pratense) and Zigzag Clover (T. medium) - A Picture of Genomic Similarities and Differences.</title>
        <authorList>
            <person name="Dluhosova J."/>
            <person name="Istvanek J."/>
            <person name="Nedelnik J."/>
            <person name="Repkova J."/>
        </authorList>
    </citation>
    <scope>NUCLEOTIDE SEQUENCE [LARGE SCALE GENOMIC DNA]</scope>
    <source>
        <strain evidence="3">cv. 10/8</strain>
        <tissue evidence="2">Leaf</tissue>
    </source>
</reference>
<sequence length="86" mass="10088">MLENVSVARKRNIRGNRYVFVRFSNVRDVTKLLHAINDISFDQVRIWAKVARFDRSYEKGKDKARGRRDEGMQGGLKEGMREKKGM</sequence>
<feature type="compositionally biased region" description="Basic and acidic residues" evidence="1">
    <location>
        <begin position="57"/>
        <end position="71"/>
    </location>
</feature>
<dbReference type="SUPFAM" id="SSF54928">
    <property type="entry name" value="RNA-binding domain, RBD"/>
    <property type="match status" value="1"/>
</dbReference>
<keyword evidence="3" id="KW-1185">Reference proteome</keyword>
<organism evidence="2 3">
    <name type="scientific">Trifolium medium</name>
    <dbReference type="NCBI Taxonomy" id="97028"/>
    <lineage>
        <taxon>Eukaryota</taxon>
        <taxon>Viridiplantae</taxon>
        <taxon>Streptophyta</taxon>
        <taxon>Embryophyta</taxon>
        <taxon>Tracheophyta</taxon>
        <taxon>Spermatophyta</taxon>
        <taxon>Magnoliopsida</taxon>
        <taxon>eudicotyledons</taxon>
        <taxon>Gunneridae</taxon>
        <taxon>Pentapetalae</taxon>
        <taxon>rosids</taxon>
        <taxon>fabids</taxon>
        <taxon>Fabales</taxon>
        <taxon>Fabaceae</taxon>
        <taxon>Papilionoideae</taxon>
        <taxon>50 kb inversion clade</taxon>
        <taxon>NPAAA clade</taxon>
        <taxon>Hologalegina</taxon>
        <taxon>IRL clade</taxon>
        <taxon>Trifolieae</taxon>
        <taxon>Trifolium</taxon>
    </lineage>
</organism>
<dbReference type="GO" id="GO:0003676">
    <property type="term" value="F:nucleic acid binding"/>
    <property type="evidence" value="ECO:0007669"/>
    <property type="project" value="InterPro"/>
</dbReference>
<dbReference type="CDD" id="cd00590">
    <property type="entry name" value="RRM_SF"/>
    <property type="match status" value="1"/>
</dbReference>
<name>A0A392RS36_9FABA</name>